<dbReference type="Gene3D" id="3.30.420.10">
    <property type="entry name" value="Ribonuclease H-like superfamily/Ribonuclease H"/>
    <property type="match status" value="1"/>
</dbReference>
<organism evidence="2 3">
    <name type="scientific">Vitis vinifera</name>
    <name type="common">Grape</name>
    <dbReference type="NCBI Taxonomy" id="29760"/>
    <lineage>
        <taxon>Eukaryota</taxon>
        <taxon>Viridiplantae</taxon>
        <taxon>Streptophyta</taxon>
        <taxon>Embryophyta</taxon>
        <taxon>Tracheophyta</taxon>
        <taxon>Spermatophyta</taxon>
        <taxon>Magnoliopsida</taxon>
        <taxon>eudicotyledons</taxon>
        <taxon>Gunneridae</taxon>
        <taxon>Pentapetalae</taxon>
        <taxon>rosids</taxon>
        <taxon>Vitales</taxon>
        <taxon>Vitaceae</taxon>
        <taxon>Viteae</taxon>
        <taxon>Vitis</taxon>
    </lineage>
</organism>
<dbReference type="Pfam" id="PF00665">
    <property type="entry name" value="rve"/>
    <property type="match status" value="1"/>
</dbReference>
<dbReference type="Proteomes" id="UP001227230">
    <property type="component" value="Chromosome 15"/>
</dbReference>
<dbReference type="InterPro" id="IPR001584">
    <property type="entry name" value="Integrase_cat-core"/>
</dbReference>
<dbReference type="InterPro" id="IPR025724">
    <property type="entry name" value="GAG-pre-integrase_dom"/>
</dbReference>
<dbReference type="PROSITE" id="PS50994">
    <property type="entry name" value="INTEGRASE"/>
    <property type="match status" value="1"/>
</dbReference>
<reference evidence="2 3" key="1">
    <citation type="journal article" date="2023" name="Hortic Res">
        <title>The complete reference genome for grapevine (Vitis vinifera L.) genetics and breeding.</title>
        <authorList>
            <person name="Shi X."/>
            <person name="Cao S."/>
            <person name="Wang X."/>
            <person name="Huang S."/>
            <person name="Wang Y."/>
            <person name="Liu Z."/>
            <person name="Liu W."/>
            <person name="Leng X."/>
            <person name="Peng Y."/>
            <person name="Wang N."/>
            <person name="Wang Y."/>
            <person name="Ma Z."/>
            <person name="Xu X."/>
            <person name="Zhang F."/>
            <person name="Xue H."/>
            <person name="Zhong H."/>
            <person name="Wang Y."/>
            <person name="Zhang K."/>
            <person name="Velt A."/>
            <person name="Avia K."/>
            <person name="Holtgrawe D."/>
            <person name="Grimplet J."/>
            <person name="Matus J.T."/>
            <person name="Ware D."/>
            <person name="Wu X."/>
            <person name="Wang H."/>
            <person name="Liu C."/>
            <person name="Fang Y."/>
            <person name="Rustenholz C."/>
            <person name="Cheng Z."/>
            <person name="Xiao H."/>
            <person name="Zhou Y."/>
        </authorList>
    </citation>
    <scope>NUCLEOTIDE SEQUENCE [LARGE SCALE GENOMIC DNA]</scope>
    <source>
        <strain evidence="3">cv. Pinot noir / PN40024</strain>
        <tissue evidence="2">Leaf</tissue>
    </source>
</reference>
<proteinExistence type="predicted"/>
<name>A0ABY9DDI7_VITVI</name>
<feature type="domain" description="Integrase catalytic" evidence="1">
    <location>
        <begin position="93"/>
        <end position="261"/>
    </location>
</feature>
<accession>A0ABY9DDI7</accession>
<dbReference type="Pfam" id="PF13976">
    <property type="entry name" value="gag_pre-integrs"/>
    <property type="match status" value="1"/>
</dbReference>
<dbReference type="PANTHER" id="PTHR42648">
    <property type="entry name" value="TRANSPOSASE, PUTATIVE-RELATED"/>
    <property type="match status" value="1"/>
</dbReference>
<dbReference type="PANTHER" id="PTHR42648:SF22">
    <property type="entry name" value="REVERSE TRANSCRIPTASE TY1_COPIA-TYPE DOMAIN-CONTAINING PROTEIN"/>
    <property type="match status" value="1"/>
</dbReference>
<gene>
    <name evidence="2" type="ORF">VitviT2T_022791</name>
</gene>
<dbReference type="InterPro" id="IPR039537">
    <property type="entry name" value="Retrotran_Ty1/copia-like"/>
</dbReference>
<dbReference type="InterPro" id="IPR036397">
    <property type="entry name" value="RNaseH_sf"/>
</dbReference>
<dbReference type="InterPro" id="IPR012337">
    <property type="entry name" value="RNaseH-like_sf"/>
</dbReference>
<keyword evidence="3" id="KW-1185">Reference proteome</keyword>
<sequence length="261" mass="30433">MYLTFCLLQNILTKEIIGHGTKKWGLYHMDDFSSGKANHARHTSDKERQIWLLYNRLGHPSFRYLQHLFLALFSTLQPSSFKCETSIVAKSHRVPYPVSHTKRDMSFSLIHSDVWGPSHAITPSGNKWFVIFVDDCARMTWLYLLKRKDEVFGVFQSFHVMIQTQFSAKIKTLHTDNGGEYVNTRFQAYFQHHGLIHETSCSQTPQQNDIAERKNWHILETTRALRIGAHVPSRHWDDAVTTTVYLLNRMPSNVLQFRTPL</sequence>
<evidence type="ECO:0000313" key="2">
    <source>
        <dbReference type="EMBL" id="WKA04784.1"/>
    </source>
</evidence>
<evidence type="ECO:0000313" key="3">
    <source>
        <dbReference type="Proteomes" id="UP001227230"/>
    </source>
</evidence>
<protein>
    <recommendedName>
        <fullName evidence="1">Integrase catalytic domain-containing protein</fullName>
    </recommendedName>
</protein>
<dbReference type="EMBL" id="CP126662">
    <property type="protein sequence ID" value="WKA04784.1"/>
    <property type="molecule type" value="Genomic_DNA"/>
</dbReference>
<evidence type="ECO:0000259" key="1">
    <source>
        <dbReference type="PROSITE" id="PS50994"/>
    </source>
</evidence>
<dbReference type="SUPFAM" id="SSF53098">
    <property type="entry name" value="Ribonuclease H-like"/>
    <property type="match status" value="1"/>
</dbReference>